<dbReference type="AlphaFoldDB" id="A0A1H2HH32"/>
<accession>A0A1H2HH32</accession>
<name>A0A1H2HH32_9PSED</name>
<dbReference type="OrthoDB" id="9801656at2"/>
<sequence length="199" mass="23048">MRRSFSQLHNVHIRSWDNQDIEGYADLLADPEAMKFISAGTTRGRDAAANEISVFTKELIDQDWSRWAVSLGVEGSFIGYAGFAKKEFGINFGNRFLRKYWGTPYPFIAIHLALEYGFQRLGFEQVYTLTNIHHHRALEMNRAFLHMPAVAGEVIDTAYGPHIKIDLTRERFQEIRLANLERITRFSRRMKKPEHTKSA</sequence>
<keyword evidence="2" id="KW-0808">Transferase</keyword>
<dbReference type="Pfam" id="PF13302">
    <property type="entry name" value="Acetyltransf_3"/>
    <property type="match status" value="1"/>
</dbReference>
<dbReference type="InterPro" id="IPR016181">
    <property type="entry name" value="Acyl_CoA_acyltransferase"/>
</dbReference>
<dbReference type="GO" id="GO:0016747">
    <property type="term" value="F:acyltransferase activity, transferring groups other than amino-acyl groups"/>
    <property type="evidence" value="ECO:0007669"/>
    <property type="project" value="InterPro"/>
</dbReference>
<dbReference type="PANTHER" id="PTHR43792">
    <property type="entry name" value="GNAT FAMILY, PUTATIVE (AFU_ORTHOLOGUE AFUA_3G00765)-RELATED-RELATED"/>
    <property type="match status" value="1"/>
</dbReference>
<feature type="domain" description="N-acetyltransferase" evidence="1">
    <location>
        <begin position="11"/>
        <end position="137"/>
    </location>
</feature>
<dbReference type="Proteomes" id="UP000183653">
    <property type="component" value="Chromosome I"/>
</dbReference>
<evidence type="ECO:0000313" key="3">
    <source>
        <dbReference type="Proteomes" id="UP000183653"/>
    </source>
</evidence>
<proteinExistence type="predicted"/>
<evidence type="ECO:0000313" key="2">
    <source>
        <dbReference type="EMBL" id="SDU31039.1"/>
    </source>
</evidence>
<reference evidence="2 3" key="1">
    <citation type="submission" date="2016-10" db="EMBL/GenBank/DDBJ databases">
        <authorList>
            <person name="Varghese N."/>
            <person name="Submissions S."/>
        </authorList>
    </citation>
    <scope>NUCLEOTIDE SEQUENCE [LARGE SCALE GENOMIC DNA]</scope>
    <source>
        <strain evidence="2 3">BS2775</strain>
    </source>
</reference>
<keyword evidence="3" id="KW-1185">Reference proteome</keyword>
<dbReference type="InterPro" id="IPR000182">
    <property type="entry name" value="GNAT_dom"/>
</dbReference>
<dbReference type="InterPro" id="IPR051531">
    <property type="entry name" value="N-acetyltransferase"/>
</dbReference>
<evidence type="ECO:0000259" key="1">
    <source>
        <dbReference type="Pfam" id="PF13302"/>
    </source>
</evidence>
<dbReference type="SUPFAM" id="SSF55729">
    <property type="entry name" value="Acyl-CoA N-acyltransferases (Nat)"/>
    <property type="match status" value="1"/>
</dbReference>
<protein>
    <submittedName>
        <fullName evidence="2">Protein N-acetyltransferase, RimJ/RimL family</fullName>
    </submittedName>
</protein>
<organism evidence="2 3">
    <name type="scientific">Pseudomonas orientalis</name>
    <dbReference type="NCBI Taxonomy" id="76758"/>
    <lineage>
        <taxon>Bacteria</taxon>
        <taxon>Pseudomonadati</taxon>
        <taxon>Pseudomonadota</taxon>
        <taxon>Gammaproteobacteria</taxon>
        <taxon>Pseudomonadales</taxon>
        <taxon>Pseudomonadaceae</taxon>
        <taxon>Pseudomonas</taxon>
    </lineage>
</organism>
<gene>
    <name evidence="2" type="ORF">SAMN04490197_4786</name>
</gene>
<dbReference type="Gene3D" id="3.40.630.30">
    <property type="match status" value="1"/>
</dbReference>
<dbReference type="PANTHER" id="PTHR43792:SF1">
    <property type="entry name" value="N-ACETYLTRANSFERASE DOMAIN-CONTAINING PROTEIN"/>
    <property type="match status" value="1"/>
</dbReference>
<dbReference type="RefSeq" id="WP_057724551.1">
    <property type="nucleotide sequence ID" value="NZ_JYLM01000007.1"/>
</dbReference>
<dbReference type="EMBL" id="LT629782">
    <property type="protein sequence ID" value="SDU31039.1"/>
    <property type="molecule type" value="Genomic_DNA"/>
</dbReference>